<evidence type="ECO:0000313" key="2">
    <source>
        <dbReference type="Proteomes" id="UP000615755"/>
    </source>
</evidence>
<dbReference type="Proteomes" id="UP000615755">
    <property type="component" value="Unassembled WGS sequence"/>
</dbReference>
<comment type="caution">
    <text evidence="1">The sequence shown here is derived from an EMBL/GenBank/DDBJ whole genome shotgun (WGS) entry which is preliminary data.</text>
</comment>
<dbReference type="EMBL" id="AQGV01000015">
    <property type="protein sequence ID" value="MBE0370507.1"/>
    <property type="molecule type" value="Genomic_DNA"/>
</dbReference>
<organism evidence="1 2">
    <name type="scientific">Pseudoalteromonas aurantia 208</name>
    <dbReference type="NCBI Taxonomy" id="1314867"/>
    <lineage>
        <taxon>Bacteria</taxon>
        <taxon>Pseudomonadati</taxon>
        <taxon>Pseudomonadota</taxon>
        <taxon>Gammaproteobacteria</taxon>
        <taxon>Alteromonadales</taxon>
        <taxon>Pseudoalteromonadaceae</taxon>
        <taxon>Pseudoalteromonas</taxon>
    </lineage>
</organism>
<proteinExistence type="predicted"/>
<gene>
    <name evidence="1" type="ORF">PAUR_b0562</name>
</gene>
<accession>A0ABR9EI56</accession>
<protein>
    <submittedName>
        <fullName evidence="1">Uncharacterized protein</fullName>
    </submittedName>
</protein>
<reference evidence="1 2" key="1">
    <citation type="submission" date="2015-03" db="EMBL/GenBank/DDBJ databases">
        <title>Genome sequence of Pseudoalteromonas aurantia.</title>
        <authorList>
            <person name="Xie B.-B."/>
            <person name="Rong J.-C."/>
            <person name="Qin Q.-L."/>
            <person name="Zhang Y.-Z."/>
        </authorList>
    </citation>
    <scope>NUCLEOTIDE SEQUENCE [LARGE SCALE GENOMIC DNA]</scope>
    <source>
        <strain evidence="1 2">208</strain>
    </source>
</reference>
<sequence>MFLNSATSINSPFNIKINHLKQIIHRKKIKKAAHYALL</sequence>
<keyword evidence="2" id="KW-1185">Reference proteome</keyword>
<evidence type="ECO:0000313" key="1">
    <source>
        <dbReference type="EMBL" id="MBE0370507.1"/>
    </source>
</evidence>
<name>A0ABR9EI56_9GAMM</name>